<keyword evidence="1" id="KW-0808">Transferase</keyword>
<organism evidence="1 2">
    <name type="scientific">Anaerobaca lacustris</name>
    <dbReference type="NCBI Taxonomy" id="3044600"/>
    <lineage>
        <taxon>Bacteria</taxon>
        <taxon>Pseudomonadati</taxon>
        <taxon>Planctomycetota</taxon>
        <taxon>Phycisphaerae</taxon>
        <taxon>Sedimentisphaerales</taxon>
        <taxon>Anaerobacaceae</taxon>
        <taxon>Anaerobaca</taxon>
    </lineage>
</organism>
<dbReference type="GO" id="GO:0016740">
    <property type="term" value="F:transferase activity"/>
    <property type="evidence" value="ECO:0007669"/>
    <property type="project" value="UniProtKB-KW"/>
</dbReference>
<dbReference type="AlphaFoldDB" id="A0AAW6U2Y0"/>
<reference evidence="1" key="1">
    <citation type="submission" date="2023-05" db="EMBL/GenBank/DDBJ databases">
        <title>Anaerotaeda fermentans gen. nov., sp. nov., a novel anaerobic planctomycete of the new family within the order Sedimentisphaerales isolated from Taman Peninsula, Russia.</title>
        <authorList>
            <person name="Khomyakova M.A."/>
            <person name="Merkel A.Y."/>
            <person name="Slobodkin A.I."/>
        </authorList>
    </citation>
    <scope>NUCLEOTIDE SEQUENCE</scope>
    <source>
        <strain evidence="1">M17dextr</strain>
    </source>
</reference>
<dbReference type="Proteomes" id="UP001431776">
    <property type="component" value="Unassembled WGS sequence"/>
</dbReference>
<proteinExistence type="predicted"/>
<keyword evidence="2" id="KW-1185">Reference proteome</keyword>
<protein>
    <submittedName>
        <fullName evidence="1">Nucleotidyl transferase AbiEii/AbiGii toxin family protein</fullName>
    </submittedName>
</protein>
<accession>A0AAW6U2Y0</accession>
<dbReference type="EMBL" id="JASCXX010000015">
    <property type="protein sequence ID" value="MDI6449941.1"/>
    <property type="molecule type" value="Genomic_DNA"/>
</dbReference>
<dbReference type="RefSeq" id="WP_349245351.1">
    <property type="nucleotide sequence ID" value="NZ_JASCXX010000015.1"/>
</dbReference>
<evidence type="ECO:0000313" key="1">
    <source>
        <dbReference type="EMBL" id="MDI6449941.1"/>
    </source>
</evidence>
<comment type="caution">
    <text evidence="1">The sequence shown here is derived from an EMBL/GenBank/DDBJ whole genome shotgun (WGS) entry which is preliminary data.</text>
</comment>
<evidence type="ECO:0000313" key="2">
    <source>
        <dbReference type="Proteomes" id="UP001431776"/>
    </source>
</evidence>
<gene>
    <name evidence="1" type="ORF">QJ522_12855</name>
</gene>
<name>A0AAW6U2Y0_9BACT</name>
<dbReference type="Pfam" id="PF08843">
    <property type="entry name" value="AbiEii"/>
    <property type="match status" value="1"/>
</dbReference>
<dbReference type="Gene3D" id="3.10.450.620">
    <property type="entry name" value="JHP933, nucleotidyltransferase-like core domain"/>
    <property type="match status" value="1"/>
</dbReference>
<sequence>MGWAVLERDYLLSWILAAIGDYEPLRETLVFKGGTALKKCYFGDYRFSEDLDFSGLPGVPSGQKMEAAIDAVCQSATKMIDEYAPVRIQWERYTEKDPHPGGQEAFAVRAQLPWQRQPQTRAIVEIALDEKVLLPPCRRAVIHDYGEPIEVDLQVYTLEEIIAEKLRAILQHQEKLEERGWARSRARDYYDIWRILGAYQDRLDLTGFAQLLREKCGIRGVGFQAAEDFFGNKMLAYVERTWDQWLGNLVPHLPACETVMGQLRPQIVSMLASD</sequence>
<dbReference type="InterPro" id="IPR014942">
    <property type="entry name" value="AbiEii"/>
</dbReference>